<sequence>MLMDPLPTINKVYSMLVQQERQIVTPIDESKFLAVSGSNQYAGR</sequence>
<comment type="caution">
    <text evidence="1">The sequence shown here is derived from an EMBL/GenBank/DDBJ whole genome shotgun (WGS) entry which is preliminary data.</text>
</comment>
<keyword evidence="2" id="KW-1185">Reference proteome</keyword>
<dbReference type="AlphaFoldDB" id="A0A392SF11"/>
<protein>
    <submittedName>
        <fullName evidence="1">Flavonol sulfotransferase-like protein</fullName>
    </submittedName>
</protein>
<reference evidence="1 2" key="1">
    <citation type="journal article" date="2018" name="Front. Plant Sci.">
        <title>Red Clover (Trifolium pratense) and Zigzag Clover (T. medium) - A Picture of Genomic Similarities and Differences.</title>
        <authorList>
            <person name="Dluhosova J."/>
            <person name="Istvanek J."/>
            <person name="Nedelnik J."/>
            <person name="Repkova J."/>
        </authorList>
    </citation>
    <scope>NUCLEOTIDE SEQUENCE [LARGE SCALE GENOMIC DNA]</scope>
    <source>
        <strain evidence="2">cv. 10/8</strain>
        <tissue evidence="1">Leaf</tissue>
    </source>
</reference>
<dbReference type="GO" id="GO:0016740">
    <property type="term" value="F:transferase activity"/>
    <property type="evidence" value="ECO:0007669"/>
    <property type="project" value="UniProtKB-KW"/>
</dbReference>
<dbReference type="EMBL" id="LXQA010366281">
    <property type="protein sequence ID" value="MCI47032.1"/>
    <property type="molecule type" value="Genomic_DNA"/>
</dbReference>
<name>A0A392SF11_9FABA</name>
<proteinExistence type="predicted"/>
<organism evidence="1 2">
    <name type="scientific">Trifolium medium</name>
    <dbReference type="NCBI Taxonomy" id="97028"/>
    <lineage>
        <taxon>Eukaryota</taxon>
        <taxon>Viridiplantae</taxon>
        <taxon>Streptophyta</taxon>
        <taxon>Embryophyta</taxon>
        <taxon>Tracheophyta</taxon>
        <taxon>Spermatophyta</taxon>
        <taxon>Magnoliopsida</taxon>
        <taxon>eudicotyledons</taxon>
        <taxon>Gunneridae</taxon>
        <taxon>Pentapetalae</taxon>
        <taxon>rosids</taxon>
        <taxon>fabids</taxon>
        <taxon>Fabales</taxon>
        <taxon>Fabaceae</taxon>
        <taxon>Papilionoideae</taxon>
        <taxon>50 kb inversion clade</taxon>
        <taxon>NPAAA clade</taxon>
        <taxon>Hologalegina</taxon>
        <taxon>IRL clade</taxon>
        <taxon>Trifolieae</taxon>
        <taxon>Trifolium</taxon>
    </lineage>
</organism>
<dbReference type="Proteomes" id="UP000265520">
    <property type="component" value="Unassembled WGS sequence"/>
</dbReference>
<evidence type="ECO:0000313" key="2">
    <source>
        <dbReference type="Proteomes" id="UP000265520"/>
    </source>
</evidence>
<accession>A0A392SF11</accession>
<evidence type="ECO:0000313" key="1">
    <source>
        <dbReference type="EMBL" id="MCI47032.1"/>
    </source>
</evidence>
<feature type="non-terminal residue" evidence="1">
    <location>
        <position position="44"/>
    </location>
</feature>
<keyword evidence="1" id="KW-0808">Transferase</keyword>